<keyword evidence="4" id="KW-1185">Reference proteome</keyword>
<name>W9AY70_MYCCO</name>
<gene>
    <name evidence="3" type="ORF">BN977_05316</name>
</gene>
<feature type="domain" description="Beta-lactamase-related" evidence="2">
    <location>
        <begin position="35"/>
        <end position="319"/>
    </location>
</feature>
<evidence type="ECO:0000256" key="1">
    <source>
        <dbReference type="ARBA" id="ARBA00038473"/>
    </source>
</evidence>
<dbReference type="SUPFAM" id="SSF56601">
    <property type="entry name" value="beta-lactamase/transpeptidase-like"/>
    <property type="match status" value="1"/>
</dbReference>
<sequence length="330" mass="34369">MQASELGEATGDSDLIARVEPLARAARLTDRLSVVSIRGGVHRHAHFGAGPGTVYEIGSVTKTLTSLLFAEAVESGELRTDTRVGSLLDLDSSPAADVTLEELASHRSGLPRVATGLRDRANAIVAVLRHRNPYTADLQGLLTQARGAKIAGRGQFSYSNLGAALLGQALAAHAGTGFPELLHRHLFTRLGMTRSNTPLSSLDLPAGAPTGWSARGTREQAWTLGAYAPAGGVRSTAADMATYAQALLDGEAPGLTALEPRWDAGNGSRVGYGWFTDRVADVDIAWHNGATGGFSSMLALDRAGAAAVVMLANTAVAVDEIALRLLVDAT</sequence>
<protein>
    <submittedName>
        <fullName evidence="3">Beta-lactamase</fullName>
    </submittedName>
</protein>
<dbReference type="Pfam" id="PF00144">
    <property type="entry name" value="Beta-lactamase"/>
    <property type="match status" value="1"/>
</dbReference>
<comment type="similarity">
    <text evidence="1">Belongs to the beta-lactamase family.</text>
</comment>
<organism evidence="3 4">
    <name type="scientific">Mycolicibacterium cosmeticum</name>
    <dbReference type="NCBI Taxonomy" id="258533"/>
    <lineage>
        <taxon>Bacteria</taxon>
        <taxon>Bacillati</taxon>
        <taxon>Actinomycetota</taxon>
        <taxon>Actinomycetes</taxon>
        <taxon>Mycobacteriales</taxon>
        <taxon>Mycobacteriaceae</taxon>
        <taxon>Mycolicibacterium</taxon>
    </lineage>
</organism>
<dbReference type="STRING" id="258533.BN977_05316"/>
<reference evidence="3" key="2">
    <citation type="submission" date="2014-03" db="EMBL/GenBank/DDBJ databases">
        <authorList>
            <person name="Urmite Genomes"/>
        </authorList>
    </citation>
    <scope>NUCLEOTIDE SEQUENCE</scope>
    <source>
        <strain evidence="3">DSM 44829</strain>
    </source>
</reference>
<dbReference type="InterPro" id="IPR012338">
    <property type="entry name" value="Beta-lactam/transpept-like"/>
</dbReference>
<reference evidence="3" key="1">
    <citation type="submission" date="2014-03" db="EMBL/GenBank/DDBJ databases">
        <title>Draft Genome Sequence of Mycobacterium cosmeticum DSM 44829.</title>
        <authorList>
            <person name="Croce O."/>
            <person name="Robert C."/>
            <person name="Raoult D."/>
            <person name="Drancourt M."/>
        </authorList>
    </citation>
    <scope>NUCLEOTIDE SEQUENCE [LARGE SCALE GENOMIC DNA]</scope>
    <source>
        <strain evidence="3">DSM 44829</strain>
    </source>
</reference>
<dbReference type="AlphaFoldDB" id="W9AY70"/>
<accession>W9AY70</accession>
<evidence type="ECO:0000259" key="2">
    <source>
        <dbReference type="Pfam" id="PF00144"/>
    </source>
</evidence>
<dbReference type="Gene3D" id="3.40.710.10">
    <property type="entry name" value="DD-peptidase/beta-lactamase superfamily"/>
    <property type="match status" value="1"/>
</dbReference>
<dbReference type="InterPro" id="IPR051478">
    <property type="entry name" value="Beta-lactamase-like_AB/R"/>
</dbReference>
<dbReference type="eggNOG" id="COG1680">
    <property type="taxonomic scope" value="Bacteria"/>
</dbReference>
<dbReference type="Proteomes" id="UP000028870">
    <property type="component" value="Unassembled WGS sequence"/>
</dbReference>
<dbReference type="EMBL" id="CCBB010000003">
    <property type="protein sequence ID" value="CDO10483.1"/>
    <property type="molecule type" value="Genomic_DNA"/>
</dbReference>
<dbReference type="PANTHER" id="PTHR22935:SF95">
    <property type="entry name" value="BETA-LACTAMASE-LIKE 1-RELATED"/>
    <property type="match status" value="1"/>
</dbReference>
<dbReference type="PANTHER" id="PTHR22935">
    <property type="entry name" value="PENICILLIN-BINDING PROTEIN"/>
    <property type="match status" value="1"/>
</dbReference>
<evidence type="ECO:0000313" key="4">
    <source>
        <dbReference type="Proteomes" id="UP000028870"/>
    </source>
</evidence>
<dbReference type="InterPro" id="IPR001466">
    <property type="entry name" value="Beta-lactam-related"/>
</dbReference>
<evidence type="ECO:0000313" key="3">
    <source>
        <dbReference type="EMBL" id="CDO10483.1"/>
    </source>
</evidence>
<comment type="caution">
    <text evidence="3">The sequence shown here is derived from an EMBL/GenBank/DDBJ whole genome shotgun (WGS) entry which is preliminary data.</text>
</comment>
<dbReference type="OrthoDB" id="3171327at2"/>
<proteinExistence type="inferred from homology"/>